<proteinExistence type="predicted"/>
<evidence type="ECO:0000313" key="2">
    <source>
        <dbReference type="Proteomes" id="UP000692954"/>
    </source>
</evidence>
<dbReference type="AlphaFoldDB" id="A0A8S1RG66"/>
<accession>A0A8S1RG66</accession>
<reference evidence="1" key="1">
    <citation type="submission" date="2021-01" db="EMBL/GenBank/DDBJ databases">
        <authorList>
            <consortium name="Genoscope - CEA"/>
            <person name="William W."/>
        </authorList>
    </citation>
    <scope>NUCLEOTIDE SEQUENCE</scope>
</reference>
<evidence type="ECO:0000313" key="1">
    <source>
        <dbReference type="EMBL" id="CAD8126224.1"/>
    </source>
</evidence>
<sequence length="61" mass="7402">MLNQIVNQKSWVGTKFAAYTHRTPPILLVPIFRKELEEFVIAFYSQLKFLKQIVYFKTYRF</sequence>
<protein>
    <submittedName>
        <fullName evidence="1">Uncharacterized protein</fullName>
    </submittedName>
</protein>
<organism evidence="1 2">
    <name type="scientific">Paramecium sonneborni</name>
    <dbReference type="NCBI Taxonomy" id="65129"/>
    <lineage>
        <taxon>Eukaryota</taxon>
        <taxon>Sar</taxon>
        <taxon>Alveolata</taxon>
        <taxon>Ciliophora</taxon>
        <taxon>Intramacronucleata</taxon>
        <taxon>Oligohymenophorea</taxon>
        <taxon>Peniculida</taxon>
        <taxon>Parameciidae</taxon>
        <taxon>Paramecium</taxon>
    </lineage>
</organism>
<keyword evidence="2" id="KW-1185">Reference proteome</keyword>
<gene>
    <name evidence="1" type="ORF">PSON_ATCC_30995.1.T1660002</name>
</gene>
<dbReference type="Proteomes" id="UP000692954">
    <property type="component" value="Unassembled WGS sequence"/>
</dbReference>
<comment type="caution">
    <text evidence="1">The sequence shown here is derived from an EMBL/GenBank/DDBJ whole genome shotgun (WGS) entry which is preliminary data.</text>
</comment>
<dbReference type="EMBL" id="CAJJDN010000166">
    <property type="protein sequence ID" value="CAD8126224.1"/>
    <property type="molecule type" value="Genomic_DNA"/>
</dbReference>
<name>A0A8S1RG66_9CILI</name>